<accession>A0ABM8P5A5</accession>
<dbReference type="CDD" id="cd07185">
    <property type="entry name" value="OmpA_C-like"/>
    <property type="match status" value="1"/>
</dbReference>
<evidence type="ECO:0000256" key="4">
    <source>
        <dbReference type="PROSITE-ProRule" id="PRU00473"/>
    </source>
</evidence>
<dbReference type="Proteomes" id="UP000656319">
    <property type="component" value="Unassembled WGS sequence"/>
</dbReference>
<keyword evidence="2 4" id="KW-0472">Membrane</keyword>
<dbReference type="PRINTS" id="PR01021">
    <property type="entry name" value="OMPADOMAIN"/>
</dbReference>
<dbReference type="InterPro" id="IPR006665">
    <property type="entry name" value="OmpA-like"/>
</dbReference>
<keyword evidence="6" id="KW-0449">Lipoprotein</keyword>
<dbReference type="PROSITE" id="PS51123">
    <property type="entry name" value="OMPA_2"/>
    <property type="match status" value="1"/>
</dbReference>
<dbReference type="InterPro" id="IPR050330">
    <property type="entry name" value="Bact_OuterMem_StrucFunc"/>
</dbReference>
<dbReference type="EMBL" id="CAJHCQ010000021">
    <property type="protein sequence ID" value="CAD6556701.1"/>
    <property type="molecule type" value="Genomic_DNA"/>
</dbReference>
<dbReference type="Pfam" id="PF00691">
    <property type="entry name" value="OmpA"/>
    <property type="match status" value="1"/>
</dbReference>
<comment type="subcellular location">
    <subcellularLocation>
        <location evidence="1">Cell outer membrane</location>
    </subcellularLocation>
</comment>
<gene>
    <name evidence="6" type="primary">pal_4</name>
    <name evidence="6" type="ORF">LMG27952_06173</name>
</gene>
<dbReference type="PANTHER" id="PTHR30329:SF21">
    <property type="entry name" value="LIPOPROTEIN YIAD-RELATED"/>
    <property type="match status" value="1"/>
</dbReference>
<evidence type="ECO:0000256" key="3">
    <source>
        <dbReference type="ARBA" id="ARBA00023237"/>
    </source>
</evidence>
<sequence length="189" mass="20551">MQPERVASDPCVVERLHFLKENNLRKMLSLGTCLSLVALLSACSGLDRSHEIALNQATGIEVTQGPNGVELRLPEKVLFDFDQSTLRANAAPALARAVVLLKRSDKPVIVEGHTDNVGTHAYNMQLSEARATTVANALEERGISASRTTTKGFAYDRPVASNDTTEGQARNRRTEIVIVGESEDRILGK</sequence>
<name>A0ABM8P5A5_9BURK</name>
<evidence type="ECO:0000256" key="1">
    <source>
        <dbReference type="ARBA" id="ARBA00004442"/>
    </source>
</evidence>
<dbReference type="SUPFAM" id="SSF103088">
    <property type="entry name" value="OmpA-like"/>
    <property type="match status" value="1"/>
</dbReference>
<protein>
    <submittedName>
        <fullName evidence="6">Peptidoglycan-associated lipoprotein</fullName>
    </submittedName>
</protein>
<evidence type="ECO:0000313" key="7">
    <source>
        <dbReference type="Proteomes" id="UP000656319"/>
    </source>
</evidence>
<comment type="caution">
    <text evidence="6">The sequence shown here is derived from an EMBL/GenBank/DDBJ whole genome shotgun (WGS) entry which is preliminary data.</text>
</comment>
<dbReference type="InterPro" id="IPR036737">
    <property type="entry name" value="OmpA-like_sf"/>
</dbReference>
<evidence type="ECO:0000259" key="5">
    <source>
        <dbReference type="PROSITE" id="PS51123"/>
    </source>
</evidence>
<feature type="domain" description="OmpA-like" evidence="5">
    <location>
        <begin position="66"/>
        <end position="182"/>
    </location>
</feature>
<evidence type="ECO:0000256" key="2">
    <source>
        <dbReference type="ARBA" id="ARBA00023136"/>
    </source>
</evidence>
<dbReference type="PANTHER" id="PTHR30329">
    <property type="entry name" value="STATOR ELEMENT OF FLAGELLAR MOTOR COMPLEX"/>
    <property type="match status" value="1"/>
</dbReference>
<reference evidence="6 7" key="1">
    <citation type="submission" date="2020-10" db="EMBL/GenBank/DDBJ databases">
        <authorList>
            <person name="Peeters C."/>
        </authorList>
    </citation>
    <scope>NUCLEOTIDE SEQUENCE [LARGE SCALE GENOMIC DNA]</scope>
    <source>
        <strain evidence="6 7">LMG 27952</strain>
    </source>
</reference>
<dbReference type="InterPro" id="IPR006664">
    <property type="entry name" value="OMP_bac"/>
</dbReference>
<organism evidence="6 7">
    <name type="scientific">Paraburkholderia hiiakae</name>
    <dbReference type="NCBI Taxonomy" id="1081782"/>
    <lineage>
        <taxon>Bacteria</taxon>
        <taxon>Pseudomonadati</taxon>
        <taxon>Pseudomonadota</taxon>
        <taxon>Betaproteobacteria</taxon>
        <taxon>Burkholderiales</taxon>
        <taxon>Burkholderiaceae</taxon>
        <taxon>Paraburkholderia</taxon>
    </lineage>
</organism>
<evidence type="ECO:0000313" key="6">
    <source>
        <dbReference type="EMBL" id="CAD6556701.1"/>
    </source>
</evidence>
<proteinExistence type="predicted"/>
<keyword evidence="7" id="KW-1185">Reference proteome</keyword>
<keyword evidence="3" id="KW-0998">Cell outer membrane</keyword>
<dbReference type="Gene3D" id="3.30.1330.60">
    <property type="entry name" value="OmpA-like domain"/>
    <property type="match status" value="1"/>
</dbReference>